<keyword evidence="3" id="KW-1185">Reference proteome</keyword>
<evidence type="ECO:0000313" key="3">
    <source>
        <dbReference type="Proteomes" id="UP000278807"/>
    </source>
</evidence>
<feature type="region of interest" description="Disordered" evidence="1">
    <location>
        <begin position="134"/>
        <end position="169"/>
    </location>
</feature>
<evidence type="ECO:0000256" key="1">
    <source>
        <dbReference type="SAM" id="MobiDB-lite"/>
    </source>
</evidence>
<organism evidence="4">
    <name type="scientific">Rodentolepis nana</name>
    <name type="common">Dwarf tapeworm</name>
    <name type="synonym">Hymenolepis nana</name>
    <dbReference type="NCBI Taxonomy" id="102285"/>
    <lineage>
        <taxon>Eukaryota</taxon>
        <taxon>Metazoa</taxon>
        <taxon>Spiralia</taxon>
        <taxon>Lophotrochozoa</taxon>
        <taxon>Platyhelminthes</taxon>
        <taxon>Cestoda</taxon>
        <taxon>Eucestoda</taxon>
        <taxon>Cyclophyllidea</taxon>
        <taxon>Hymenolepididae</taxon>
        <taxon>Rodentolepis</taxon>
    </lineage>
</organism>
<gene>
    <name evidence="2" type="ORF">HNAJ_LOCUS3120</name>
</gene>
<dbReference type="AlphaFoldDB" id="A0A0R3T7T3"/>
<protein>
    <submittedName>
        <fullName evidence="4">Ras-GEF domain-containing protein</fullName>
    </submittedName>
</protein>
<dbReference type="EMBL" id="UZAE01001724">
    <property type="protein sequence ID" value="VDN98979.1"/>
    <property type="molecule type" value="Genomic_DNA"/>
</dbReference>
<reference evidence="4" key="1">
    <citation type="submission" date="2017-02" db="UniProtKB">
        <authorList>
            <consortium name="WormBaseParasite"/>
        </authorList>
    </citation>
    <scope>IDENTIFICATION</scope>
</reference>
<sequence length="169" mass="17582">MCLVGVLDTAVVTTTNVNANNNSSSSTSNSLGKLVSSASSAASSPSSSSASPSGVKVESRPAFRSQIVVVDVNKPSRYVDSFCLQRAVVTCMTAVPGVFTSDALKVHRDLSSVDRHPNFCHLLLKELAVVAKSKSTMPGQSSRDGGSHRISKNPTSGTATPLSFGTEHQ</sequence>
<feature type="compositionally biased region" description="Polar residues" evidence="1">
    <location>
        <begin position="152"/>
        <end position="163"/>
    </location>
</feature>
<name>A0A0R3T7T3_RODNA</name>
<feature type="compositionally biased region" description="Polar residues" evidence="1">
    <location>
        <begin position="134"/>
        <end position="144"/>
    </location>
</feature>
<dbReference type="WBParaSite" id="HNAJ_0000312101-mRNA-1">
    <property type="protein sequence ID" value="HNAJ_0000312101-mRNA-1"/>
    <property type="gene ID" value="HNAJ_0000312101"/>
</dbReference>
<evidence type="ECO:0000313" key="4">
    <source>
        <dbReference type="WBParaSite" id="HNAJ_0000312101-mRNA-1"/>
    </source>
</evidence>
<evidence type="ECO:0000313" key="2">
    <source>
        <dbReference type="EMBL" id="VDN98979.1"/>
    </source>
</evidence>
<proteinExistence type="predicted"/>
<dbReference type="Proteomes" id="UP000278807">
    <property type="component" value="Unassembled WGS sequence"/>
</dbReference>
<reference evidence="2 3" key="2">
    <citation type="submission" date="2018-11" db="EMBL/GenBank/DDBJ databases">
        <authorList>
            <consortium name="Pathogen Informatics"/>
        </authorList>
    </citation>
    <scope>NUCLEOTIDE SEQUENCE [LARGE SCALE GENOMIC DNA]</scope>
</reference>
<accession>A0A0R3T7T3</accession>